<protein>
    <submittedName>
        <fullName evidence="21">Autotransporter outer membrane beta-barrel domain-containing protein</fullName>
    </submittedName>
</protein>
<evidence type="ECO:0000313" key="22">
    <source>
        <dbReference type="Proteomes" id="UP000237673"/>
    </source>
</evidence>
<evidence type="ECO:0000259" key="20">
    <source>
        <dbReference type="PROSITE" id="PS51691"/>
    </source>
</evidence>
<feature type="domain" description="Autotransporter" evidence="19">
    <location>
        <begin position="1018"/>
        <end position="1297"/>
    </location>
</feature>
<dbReference type="InterPro" id="IPR011050">
    <property type="entry name" value="Pectin_lyase_fold/virulence"/>
</dbReference>
<dbReference type="InterPro" id="IPR057393">
    <property type="entry name" value="PIC_HAP1_IgA0_b-sol2"/>
</dbReference>
<proteinExistence type="predicted"/>
<dbReference type="PANTHER" id="PTHR24216">
    <property type="entry name" value="PAXILLIN-RELATED"/>
    <property type="match status" value="1"/>
</dbReference>
<keyword evidence="8" id="KW-0812">Transmembrane</keyword>
<evidence type="ECO:0000256" key="2">
    <source>
        <dbReference type="ARBA" id="ARBA00004418"/>
    </source>
</evidence>
<feature type="signal peptide" evidence="18">
    <location>
        <begin position="1"/>
        <end position="23"/>
    </location>
</feature>
<dbReference type="PROSITE" id="PS51691">
    <property type="entry name" value="PEPTIDASE_S6"/>
    <property type="match status" value="1"/>
</dbReference>
<evidence type="ECO:0000256" key="1">
    <source>
        <dbReference type="ARBA" id="ARBA00004241"/>
    </source>
</evidence>
<feature type="region of interest" description="Disordered" evidence="17">
    <location>
        <begin position="880"/>
        <end position="983"/>
    </location>
</feature>
<dbReference type="PANTHER" id="PTHR24216:SF65">
    <property type="entry name" value="PAXILLIN-LIKE PROTEIN 1"/>
    <property type="match status" value="1"/>
</dbReference>
<feature type="compositionally biased region" description="Pro residues" evidence="17">
    <location>
        <begin position="885"/>
        <end position="981"/>
    </location>
</feature>
<keyword evidence="5" id="KW-1134">Transmembrane beta strand</keyword>
<dbReference type="Gene3D" id="2.40.128.130">
    <property type="entry name" value="Autotransporter beta-domain"/>
    <property type="match status" value="1"/>
</dbReference>
<reference evidence="21 22" key="1">
    <citation type="submission" date="2018-01" db="EMBL/GenBank/DDBJ databases">
        <title>Complete and assembled Genome of Pantoea calida DSM22759T.</title>
        <authorList>
            <person name="Stevens M.J.A."/>
            <person name="Zurfluh K."/>
            <person name="Stephan R."/>
        </authorList>
    </citation>
    <scope>NUCLEOTIDE SEQUENCE [LARGE SCALE GENOMIC DNA]</scope>
    <source>
        <strain evidence="21 22">DSM 22759</strain>
    </source>
</reference>
<dbReference type="Proteomes" id="UP000237673">
    <property type="component" value="Chromosome"/>
</dbReference>
<dbReference type="InterPro" id="IPR030396">
    <property type="entry name" value="Peptidase_S6_dom"/>
</dbReference>
<keyword evidence="15" id="KW-0865">Zymogen</keyword>
<dbReference type="Pfam" id="PF02395">
    <property type="entry name" value="Peptidase_S6"/>
    <property type="match status" value="1"/>
</dbReference>
<evidence type="ECO:0000256" key="10">
    <source>
        <dbReference type="ARBA" id="ARBA00022764"/>
    </source>
</evidence>
<feature type="domain" description="Peptidase S6" evidence="20">
    <location>
        <begin position="24"/>
        <end position="272"/>
    </location>
</feature>
<keyword evidence="11" id="KW-0378">Hydrolase</keyword>
<evidence type="ECO:0000259" key="19">
    <source>
        <dbReference type="PROSITE" id="PS51208"/>
    </source>
</evidence>
<keyword evidence="22" id="KW-1185">Reference proteome</keyword>
<dbReference type="EMBL" id="CP026378">
    <property type="protein sequence ID" value="AUY24227.1"/>
    <property type="molecule type" value="Genomic_DNA"/>
</dbReference>
<evidence type="ECO:0000256" key="9">
    <source>
        <dbReference type="ARBA" id="ARBA00022729"/>
    </source>
</evidence>
<evidence type="ECO:0000256" key="16">
    <source>
        <dbReference type="ARBA" id="ARBA00023237"/>
    </source>
</evidence>
<evidence type="ECO:0000256" key="15">
    <source>
        <dbReference type="ARBA" id="ARBA00023145"/>
    </source>
</evidence>
<dbReference type="Gene3D" id="2.40.10.120">
    <property type="match status" value="1"/>
</dbReference>
<organism evidence="21 22">
    <name type="scientific">Mixta calida</name>
    <dbReference type="NCBI Taxonomy" id="665913"/>
    <lineage>
        <taxon>Bacteria</taxon>
        <taxon>Pseudomonadati</taxon>
        <taxon>Pseudomonadota</taxon>
        <taxon>Gammaproteobacteria</taxon>
        <taxon>Enterobacterales</taxon>
        <taxon>Erwiniaceae</taxon>
        <taxon>Mixta</taxon>
    </lineage>
</organism>
<keyword evidence="13" id="KW-0843">Virulence</keyword>
<keyword evidence="12" id="KW-0720">Serine protease</keyword>
<evidence type="ECO:0000256" key="6">
    <source>
        <dbReference type="ARBA" id="ARBA00022525"/>
    </source>
</evidence>
<dbReference type="PRINTS" id="PR00921">
    <property type="entry name" value="IGASERPTASE"/>
</dbReference>
<evidence type="ECO:0000256" key="14">
    <source>
        <dbReference type="ARBA" id="ARBA00023136"/>
    </source>
</evidence>
<dbReference type="SMART" id="SM00869">
    <property type="entry name" value="Autotransporter"/>
    <property type="match status" value="1"/>
</dbReference>
<evidence type="ECO:0000313" key="21">
    <source>
        <dbReference type="EMBL" id="AUY24227.1"/>
    </source>
</evidence>
<sequence>MLMKRRLYRCCWGSAFLSLAAQAGVMRHDINVQDYRDFAENLGKYKPGATHVPVYRKDNSLDGYLDFPLPDFGMVANGGYATLISPSYVAGVRHNKGYKTVSFGNGAKYAASYKLISRNEHSESSTDYHLPRLNKVVTDAAPVDYVEKSVIRQADHERYSWYTRVGGGTQAQISDDMQQELQLASAYAWKTAGTLFGEKINFAPGTLRWQNYAPDSPFSSPFSSAILGGDSGSPVFAYDSLEKKWKVVGVMHAAISNKGPYQRISGAEYIPDGFNQDIMLMNRSPEITDIAANGNIHWNSAAITQGSAQWQWHGLDDSYASLSPANASNEALNATKDLHFNGEGGHIILDKPINLGAGNLRFSADYAVSSAYGRNATWVGGGVEVDKDRTVLWQVNGLDNDALHKIGAGVLHINASGVNAGALNVGDGTVILDQQADENGAKQAFSSVTLVSGRPTVILNSADQLRSDHIQFGYRGGTLDLNGNSLSFGEINHNDDGARIVNHHASQQATVTLNSNKYAFLGKFGDKASADRLNLIFQPDNNLTVRQLAGGAELNQLAVNAGELSLTGQRVYHAGKVYYSNDWDEKYYSANTLTVAPDAALTLGEHGNLTTAATLTGNARLNLYARSALDGSVMLTDSDSVLYADIRQRASTAGELASRIDASISGKGWLEKQGEGRLTLNGEVTAEGGIALNQGELVVNNHITSPLNMAENTLLAGKGTLDAVIMASGATLFPGRAQPEDKIGTTLRIKNLTSSSANTLALNTRFSDGVTDRLLIDGDLQSANDQAIMVSVNPQGIWSDSDLNHNGIADNHEGISLIQVGGKASADSFKLAGSYVARGAWAWGLYAFAPGKASAEQRLLDGAGDRFWDYRLQNIMLSEDGNAIPAPPEPQPEPPPQPQPEPTPEPQPEPTPQPQPEPTPEPQPEPTPQPQPEPTPQPEPSPEPQPEPTPQPQPEPTPQPQPEPTPQPQPEPAPETQPTPVPDKVVRPAVIPQVPAYISLPTAFLSFEKNLLSLFKAQARDDSSFFAFCYKGSDRYHTRENFQRYGYNFHSQYHGWMLGTQRTLLDREQQRANLSVGVAWGKLSMVPQARDGVSNSQFDTLSLFSQLTWQHDSGLTLSAPFGYTHFRGKVNTDMRGRVASPTASSWHLGLDAEKTWQLGNHRVGPVAGLLYQHLQINSLRDSDNANVSWQMQRTPLYSLGAAWRYQCERCPTQQASLGGSLRYVHRSSHTNKTRVGDSTNHATFNSGKGGNGIQLAADMALNVADNVKLTGQLQHQRKTEKEGINDWGITGGIKVTF</sequence>
<evidence type="ECO:0000256" key="3">
    <source>
        <dbReference type="ARBA" id="ARBA00004571"/>
    </source>
</evidence>
<evidence type="ECO:0000256" key="5">
    <source>
        <dbReference type="ARBA" id="ARBA00022452"/>
    </source>
</evidence>
<keyword evidence="14" id="KW-0472">Membrane</keyword>
<dbReference type="InterPro" id="IPR005546">
    <property type="entry name" value="Autotransporte_beta"/>
</dbReference>
<evidence type="ECO:0000256" key="11">
    <source>
        <dbReference type="ARBA" id="ARBA00022801"/>
    </source>
</evidence>
<dbReference type="Pfam" id="PF24078">
    <property type="entry name" value="Beta-sol_PIC_HAP1_IgA0_2nd"/>
    <property type="match status" value="1"/>
</dbReference>
<dbReference type="RefSeq" id="WP_104951428.1">
    <property type="nucleotide sequence ID" value="NZ_CP026378.1"/>
</dbReference>
<dbReference type="PROSITE" id="PS51208">
    <property type="entry name" value="AUTOTRANSPORTER"/>
    <property type="match status" value="1"/>
</dbReference>
<evidence type="ECO:0000256" key="13">
    <source>
        <dbReference type="ARBA" id="ARBA00023026"/>
    </source>
</evidence>
<dbReference type="SUPFAM" id="SSF51126">
    <property type="entry name" value="Pectin lyase-like"/>
    <property type="match status" value="1"/>
</dbReference>
<keyword evidence="7" id="KW-0645">Protease</keyword>
<dbReference type="Pfam" id="PF03797">
    <property type="entry name" value="Autotransporter"/>
    <property type="match status" value="1"/>
</dbReference>
<name>A0ABM6RYL0_9GAMM</name>
<keyword evidence="9 18" id="KW-0732">Signal</keyword>
<dbReference type="InterPro" id="IPR036709">
    <property type="entry name" value="Autotransporte_beta_dom_sf"/>
</dbReference>
<evidence type="ECO:0000256" key="18">
    <source>
        <dbReference type="SAM" id="SignalP"/>
    </source>
</evidence>
<dbReference type="SUPFAM" id="SSF103515">
    <property type="entry name" value="Autotransporter"/>
    <property type="match status" value="1"/>
</dbReference>
<evidence type="ECO:0000256" key="12">
    <source>
        <dbReference type="ARBA" id="ARBA00022825"/>
    </source>
</evidence>
<accession>A0ABM6RYL0</accession>
<evidence type="ECO:0000256" key="17">
    <source>
        <dbReference type="SAM" id="MobiDB-lite"/>
    </source>
</evidence>
<comment type="subcellular location">
    <subcellularLocation>
        <location evidence="3">Cell outer membrane</location>
        <topology evidence="3">Multi-pass membrane protein</topology>
    </subcellularLocation>
    <subcellularLocation>
        <location evidence="1">Cell surface</location>
    </subcellularLocation>
    <subcellularLocation>
        <location evidence="2">Periplasm</location>
    </subcellularLocation>
    <subcellularLocation>
        <location evidence="4">Secreted</location>
    </subcellularLocation>
</comment>
<dbReference type="InterPro" id="IPR000710">
    <property type="entry name" value="Peptidase_S6"/>
</dbReference>
<keyword evidence="16" id="KW-0998">Cell outer membrane</keyword>
<gene>
    <name evidence="21" type="ORF">C2E16_04400</name>
</gene>
<evidence type="ECO:0000256" key="8">
    <source>
        <dbReference type="ARBA" id="ARBA00022692"/>
    </source>
</evidence>
<evidence type="ECO:0000256" key="4">
    <source>
        <dbReference type="ARBA" id="ARBA00004613"/>
    </source>
</evidence>
<dbReference type="InterPro" id="IPR012332">
    <property type="entry name" value="Autotransporter_pectin_lyase_C"/>
</dbReference>
<feature type="chain" id="PRO_5046097423" evidence="18">
    <location>
        <begin position="24"/>
        <end position="1297"/>
    </location>
</feature>
<dbReference type="Gene3D" id="2.160.20.20">
    <property type="match status" value="2"/>
</dbReference>
<evidence type="ECO:0000256" key="7">
    <source>
        <dbReference type="ARBA" id="ARBA00022670"/>
    </source>
</evidence>
<keyword evidence="10" id="KW-0574">Periplasm</keyword>
<keyword evidence="6" id="KW-0964">Secreted</keyword>